<evidence type="ECO:0000313" key="1">
    <source>
        <dbReference type="EMBL" id="GIX91594.1"/>
    </source>
</evidence>
<keyword evidence="2" id="KW-1185">Reference proteome</keyword>
<comment type="caution">
    <text evidence="1">The sequence shown here is derived from an EMBL/GenBank/DDBJ whole genome shotgun (WGS) entry which is preliminary data.</text>
</comment>
<sequence>MECTVSLLAFRKPYSIKYENNLKQQQQNSIRLDLLLVSLTSVTRVRIENHGVTFTKTSDSSLREEPLITQHSFAELTQSMIGNHIFPLYDSSINRNCSKSPLFSVSLKRFKSEVVTTKFINIA</sequence>
<proteinExistence type="predicted"/>
<dbReference type="AlphaFoldDB" id="A0AAV4P4P0"/>
<reference evidence="1 2" key="1">
    <citation type="submission" date="2021-06" db="EMBL/GenBank/DDBJ databases">
        <title>Caerostris darwini draft genome.</title>
        <authorList>
            <person name="Kono N."/>
            <person name="Arakawa K."/>
        </authorList>
    </citation>
    <scope>NUCLEOTIDE SEQUENCE [LARGE SCALE GENOMIC DNA]</scope>
</reference>
<accession>A0AAV4P4P0</accession>
<gene>
    <name evidence="1" type="ORF">CDAR_528551</name>
</gene>
<dbReference type="Proteomes" id="UP001054837">
    <property type="component" value="Unassembled WGS sequence"/>
</dbReference>
<protein>
    <submittedName>
        <fullName evidence="1">Uncharacterized protein</fullName>
    </submittedName>
</protein>
<name>A0AAV4P4P0_9ARAC</name>
<organism evidence="1 2">
    <name type="scientific">Caerostris darwini</name>
    <dbReference type="NCBI Taxonomy" id="1538125"/>
    <lineage>
        <taxon>Eukaryota</taxon>
        <taxon>Metazoa</taxon>
        <taxon>Ecdysozoa</taxon>
        <taxon>Arthropoda</taxon>
        <taxon>Chelicerata</taxon>
        <taxon>Arachnida</taxon>
        <taxon>Araneae</taxon>
        <taxon>Araneomorphae</taxon>
        <taxon>Entelegynae</taxon>
        <taxon>Araneoidea</taxon>
        <taxon>Araneidae</taxon>
        <taxon>Caerostris</taxon>
    </lineage>
</organism>
<evidence type="ECO:0000313" key="2">
    <source>
        <dbReference type="Proteomes" id="UP001054837"/>
    </source>
</evidence>
<dbReference type="EMBL" id="BPLQ01002332">
    <property type="protein sequence ID" value="GIX91594.1"/>
    <property type="molecule type" value="Genomic_DNA"/>
</dbReference>